<dbReference type="Proteomes" id="UP000887578">
    <property type="component" value="Unplaced"/>
</dbReference>
<accession>A0A914R2Y4</accession>
<keyword evidence="2" id="KW-1185">Reference proteome</keyword>
<organism evidence="2 3">
    <name type="scientific">Panagrolaimus davidi</name>
    <dbReference type="NCBI Taxonomy" id="227884"/>
    <lineage>
        <taxon>Eukaryota</taxon>
        <taxon>Metazoa</taxon>
        <taxon>Ecdysozoa</taxon>
        <taxon>Nematoda</taxon>
        <taxon>Chromadorea</taxon>
        <taxon>Rhabditida</taxon>
        <taxon>Tylenchina</taxon>
        <taxon>Panagrolaimomorpha</taxon>
        <taxon>Panagrolaimoidea</taxon>
        <taxon>Panagrolaimidae</taxon>
        <taxon>Panagrolaimus</taxon>
    </lineage>
</organism>
<feature type="chain" id="PRO_5037869963" evidence="1">
    <location>
        <begin position="20"/>
        <end position="121"/>
    </location>
</feature>
<dbReference type="InterPro" id="IPR006150">
    <property type="entry name" value="Cys_repeat_1"/>
</dbReference>
<sequence>MNSALNLAYFFAVFNIIQAVPECYHAWSEIIPGKDCKVAADCGEVTADCIFSVATNSRICCKPKNGATLPTCPSGMQILSVGKNSGIVCESKDQCPDGFKCVESTTNFDKLPGQGNKICCK</sequence>
<reference evidence="3" key="1">
    <citation type="submission" date="2022-11" db="UniProtKB">
        <authorList>
            <consortium name="WormBaseParasite"/>
        </authorList>
    </citation>
    <scope>IDENTIFICATION</scope>
</reference>
<name>A0A914R2Y4_9BILA</name>
<keyword evidence="1" id="KW-0732">Signal</keyword>
<evidence type="ECO:0000313" key="3">
    <source>
        <dbReference type="WBParaSite" id="PDA_v2.g5806.t1"/>
    </source>
</evidence>
<dbReference type="WBParaSite" id="PDA_v2.g5806.t1">
    <property type="protein sequence ID" value="PDA_v2.g5806.t1"/>
    <property type="gene ID" value="PDA_v2.g5806"/>
</dbReference>
<dbReference type="SMART" id="SM00289">
    <property type="entry name" value="WR1"/>
    <property type="match status" value="2"/>
</dbReference>
<dbReference type="AlphaFoldDB" id="A0A914R2Y4"/>
<proteinExistence type="predicted"/>
<dbReference type="InterPro" id="IPR028150">
    <property type="entry name" value="Lustrin_cystein"/>
</dbReference>
<evidence type="ECO:0000256" key="1">
    <source>
        <dbReference type="SAM" id="SignalP"/>
    </source>
</evidence>
<protein>
    <submittedName>
        <fullName evidence="3">Uncharacterized protein</fullName>
    </submittedName>
</protein>
<evidence type="ECO:0000313" key="2">
    <source>
        <dbReference type="Proteomes" id="UP000887578"/>
    </source>
</evidence>
<dbReference type="Pfam" id="PF14625">
    <property type="entry name" value="Lustrin_cystein"/>
    <property type="match status" value="1"/>
</dbReference>
<feature type="signal peptide" evidence="1">
    <location>
        <begin position="1"/>
        <end position="19"/>
    </location>
</feature>